<dbReference type="InterPro" id="IPR045090">
    <property type="entry name" value="Pept_M3A_M3B"/>
</dbReference>
<accession>R7Q9L2</accession>
<dbReference type="AlphaFoldDB" id="R7Q9L2"/>
<dbReference type="InterPro" id="IPR024079">
    <property type="entry name" value="MetalloPept_cat_dom_sf"/>
</dbReference>
<comment type="similarity">
    <text evidence="2 10">Belongs to the peptidase M3 family.</text>
</comment>
<dbReference type="RefSeq" id="XP_005714568.1">
    <property type="nucleotide sequence ID" value="XM_005714511.1"/>
</dbReference>
<evidence type="ECO:0000313" key="13">
    <source>
        <dbReference type="Proteomes" id="UP000012073"/>
    </source>
</evidence>
<evidence type="ECO:0000256" key="7">
    <source>
        <dbReference type="ARBA" id="ARBA00022946"/>
    </source>
</evidence>
<evidence type="ECO:0000313" key="12">
    <source>
        <dbReference type="EMBL" id="CDF34749.1"/>
    </source>
</evidence>
<dbReference type="GO" id="GO:0005739">
    <property type="term" value="C:mitochondrion"/>
    <property type="evidence" value="ECO:0007669"/>
    <property type="project" value="UniProtKB-SubCell"/>
</dbReference>
<dbReference type="Gene3D" id="1.10.1370.10">
    <property type="entry name" value="Neurolysin, domain 3"/>
    <property type="match status" value="1"/>
</dbReference>
<sequence length="707" mass="78483">MRFFRPPSRAISLFTPSTSSAQTPGVFGLAGLHRPSDWLSIASRCADDCLSLADRIRRHEPSRNPAVLQTFDDLSDRLCRVLDAAELCRNVHPDQEFVHAANDAFVQLSEVVQHLNADHALYEPLNVLYHENEDAGGGDGGFLRGEDAVMVRSLKSDFERGGIHLPGPDKRRLIELQSQASAHGADFVSSHAERPPRLDLPKAKLRQVPPSVRRRFEESLTPEHVRVGVDTATGQALLKWVSDSRVRERVYRAMYGHCAEGKLAALDRLLGERKEMAAILGHDSYAHLMFGDRLASSPGEVEAFLARLSRLVREGGQRDRNAIEIEKLRVEPHVSEGEGGVHGWDRSFYIGRLKSQDFDLSAAEVSNYLPLSACLAGLADVVRTVFGVTMTKVKPERGELWHEDVEKVLLADENGAELGYIFLDLYPREGKYGHAAHFAIRGGRQPASQKEYQTPVVALVCNFGKGVSSRDDIRLTISENECLWHEAGHCIHSILSRTRYQHLSGTRVPTDFVEVPSHLFENFVWDPRIISRFARHHSTGDPMPTRLVRALCASRKGFMATDIEMQLLFSTMDLRFHGSDPPMGQTTSTFEALQKELTSYQPDGGVPIPATFHHFVGYGAGYYSYIFARVISAQLSSHLFSSDPLSREGGLKIRNGILAYGGARDPASLLRNVLKHDVSCVPFLESTGIDVHSHRGLSLPISKPNVG</sequence>
<dbReference type="InterPro" id="IPR001567">
    <property type="entry name" value="Pept_M3A_M3B_dom"/>
</dbReference>
<reference evidence="13" key="1">
    <citation type="journal article" date="2013" name="Proc. Natl. Acad. Sci. U.S.A.">
        <title>Genome structure and metabolic features in the red seaweed Chondrus crispus shed light on evolution of the Archaeplastida.</title>
        <authorList>
            <person name="Collen J."/>
            <person name="Porcel B."/>
            <person name="Carre W."/>
            <person name="Ball S.G."/>
            <person name="Chaparro C."/>
            <person name="Tonon T."/>
            <person name="Barbeyron T."/>
            <person name="Michel G."/>
            <person name="Noel B."/>
            <person name="Valentin K."/>
            <person name="Elias M."/>
            <person name="Artiguenave F."/>
            <person name="Arun A."/>
            <person name="Aury J.M."/>
            <person name="Barbosa-Neto J.F."/>
            <person name="Bothwell J.H."/>
            <person name="Bouget F.Y."/>
            <person name="Brillet L."/>
            <person name="Cabello-Hurtado F."/>
            <person name="Capella-Gutierrez S."/>
            <person name="Charrier B."/>
            <person name="Cladiere L."/>
            <person name="Cock J.M."/>
            <person name="Coelho S.M."/>
            <person name="Colleoni C."/>
            <person name="Czjzek M."/>
            <person name="Da Silva C."/>
            <person name="Delage L."/>
            <person name="Denoeud F."/>
            <person name="Deschamps P."/>
            <person name="Dittami S.M."/>
            <person name="Gabaldon T."/>
            <person name="Gachon C.M."/>
            <person name="Groisillier A."/>
            <person name="Herve C."/>
            <person name="Jabbari K."/>
            <person name="Katinka M."/>
            <person name="Kloareg B."/>
            <person name="Kowalczyk N."/>
            <person name="Labadie K."/>
            <person name="Leblanc C."/>
            <person name="Lopez P.J."/>
            <person name="McLachlan D.H."/>
            <person name="Meslet-Cladiere L."/>
            <person name="Moustafa A."/>
            <person name="Nehr Z."/>
            <person name="Nyvall Collen P."/>
            <person name="Panaud O."/>
            <person name="Partensky F."/>
            <person name="Poulain J."/>
            <person name="Rensing S.A."/>
            <person name="Rousvoal S."/>
            <person name="Samson G."/>
            <person name="Symeonidi A."/>
            <person name="Weissenbach J."/>
            <person name="Zambounis A."/>
            <person name="Wincker P."/>
            <person name="Boyen C."/>
        </authorList>
    </citation>
    <scope>NUCLEOTIDE SEQUENCE [LARGE SCALE GENOMIC DNA]</scope>
    <source>
        <strain evidence="13">cv. Stackhouse</strain>
    </source>
</reference>
<dbReference type="Proteomes" id="UP000012073">
    <property type="component" value="Unassembled WGS sequence"/>
</dbReference>
<dbReference type="InterPro" id="IPR033851">
    <property type="entry name" value="M3A_MIP"/>
</dbReference>
<dbReference type="OrthoDB" id="17530at2759"/>
<dbReference type="Pfam" id="PF01432">
    <property type="entry name" value="Peptidase_M3"/>
    <property type="match status" value="1"/>
</dbReference>
<keyword evidence="8 10" id="KW-0482">Metalloprotease</keyword>
<evidence type="ECO:0000256" key="2">
    <source>
        <dbReference type="ARBA" id="ARBA00006040"/>
    </source>
</evidence>
<dbReference type="KEGG" id="ccp:CHC_T00003664001"/>
<keyword evidence="13" id="KW-1185">Reference proteome</keyword>
<comment type="subcellular location">
    <subcellularLocation>
        <location evidence="1">Mitochondrion</location>
    </subcellularLocation>
</comment>
<dbReference type="PANTHER" id="PTHR11804">
    <property type="entry name" value="PROTEASE M3 THIMET OLIGOPEPTIDASE-RELATED"/>
    <property type="match status" value="1"/>
</dbReference>
<dbReference type="GO" id="GO:0004222">
    <property type="term" value="F:metalloendopeptidase activity"/>
    <property type="evidence" value="ECO:0007669"/>
    <property type="project" value="InterPro"/>
</dbReference>
<evidence type="ECO:0000259" key="11">
    <source>
        <dbReference type="Pfam" id="PF01432"/>
    </source>
</evidence>
<evidence type="ECO:0000256" key="1">
    <source>
        <dbReference type="ARBA" id="ARBA00004173"/>
    </source>
</evidence>
<dbReference type="PANTHER" id="PTHR11804:SF79">
    <property type="entry name" value="MITOCHONDRIAL INTERMEDIATE PEPTIDASE"/>
    <property type="match status" value="1"/>
</dbReference>
<feature type="domain" description="Peptidase M3A/M3B catalytic" evidence="11">
    <location>
        <begin position="239"/>
        <end position="688"/>
    </location>
</feature>
<dbReference type="GeneID" id="17322360"/>
<keyword evidence="5 10" id="KW-0378">Hydrolase</keyword>
<dbReference type="Gene3D" id="3.40.390.10">
    <property type="entry name" value="Collagenase (Catalytic Domain)"/>
    <property type="match status" value="1"/>
</dbReference>
<keyword evidence="4 10" id="KW-0479">Metal-binding</keyword>
<dbReference type="STRING" id="2769.R7Q9L2"/>
<evidence type="ECO:0000256" key="4">
    <source>
        <dbReference type="ARBA" id="ARBA00022723"/>
    </source>
</evidence>
<dbReference type="GO" id="GO:0046872">
    <property type="term" value="F:metal ion binding"/>
    <property type="evidence" value="ECO:0007669"/>
    <property type="project" value="UniProtKB-UniRule"/>
</dbReference>
<keyword evidence="9" id="KW-0496">Mitochondrion</keyword>
<dbReference type="EMBL" id="HG001706">
    <property type="protein sequence ID" value="CDF34749.1"/>
    <property type="molecule type" value="Genomic_DNA"/>
</dbReference>
<keyword evidence="7" id="KW-0809">Transit peptide</keyword>
<dbReference type="OMA" id="ALMFEYM"/>
<name>R7Q9L2_CHOCR</name>
<dbReference type="GO" id="GO:0006518">
    <property type="term" value="P:peptide metabolic process"/>
    <property type="evidence" value="ECO:0007669"/>
    <property type="project" value="TreeGrafter"/>
</dbReference>
<dbReference type="InterPro" id="IPR024077">
    <property type="entry name" value="Neurolysin/TOP_dom2"/>
</dbReference>
<organism evidence="12 13">
    <name type="scientific">Chondrus crispus</name>
    <name type="common">Carrageen Irish moss</name>
    <name type="synonym">Polymorpha crispa</name>
    <dbReference type="NCBI Taxonomy" id="2769"/>
    <lineage>
        <taxon>Eukaryota</taxon>
        <taxon>Rhodophyta</taxon>
        <taxon>Florideophyceae</taxon>
        <taxon>Rhodymeniophycidae</taxon>
        <taxon>Gigartinales</taxon>
        <taxon>Gigartinaceae</taxon>
        <taxon>Chondrus</taxon>
    </lineage>
</organism>
<keyword evidence="3 10" id="KW-0645">Protease</keyword>
<dbReference type="SUPFAM" id="SSF55486">
    <property type="entry name" value="Metalloproteases ('zincins'), catalytic domain"/>
    <property type="match status" value="1"/>
</dbReference>
<dbReference type="Gramene" id="CDF34749">
    <property type="protein sequence ID" value="CDF34749"/>
    <property type="gene ID" value="CHC_T00003664001"/>
</dbReference>
<evidence type="ECO:0000256" key="10">
    <source>
        <dbReference type="RuleBase" id="RU003435"/>
    </source>
</evidence>
<proteinExistence type="inferred from homology"/>
<evidence type="ECO:0000256" key="8">
    <source>
        <dbReference type="ARBA" id="ARBA00023049"/>
    </source>
</evidence>
<protein>
    <recommendedName>
        <fullName evidence="11">Peptidase M3A/M3B catalytic domain-containing protein</fullName>
    </recommendedName>
</protein>
<comment type="cofactor">
    <cofactor evidence="10">
        <name>Zn(2+)</name>
        <dbReference type="ChEBI" id="CHEBI:29105"/>
    </cofactor>
    <text evidence="10">Binds 1 zinc ion.</text>
</comment>
<evidence type="ECO:0000256" key="5">
    <source>
        <dbReference type="ARBA" id="ARBA00022801"/>
    </source>
</evidence>
<evidence type="ECO:0000256" key="3">
    <source>
        <dbReference type="ARBA" id="ARBA00022670"/>
    </source>
</evidence>
<dbReference type="CDD" id="cd06457">
    <property type="entry name" value="M3A_MIP"/>
    <property type="match status" value="1"/>
</dbReference>
<evidence type="ECO:0000256" key="6">
    <source>
        <dbReference type="ARBA" id="ARBA00022833"/>
    </source>
</evidence>
<dbReference type="PhylomeDB" id="R7Q9L2"/>
<dbReference type="GO" id="GO:0006508">
    <property type="term" value="P:proteolysis"/>
    <property type="evidence" value="ECO:0007669"/>
    <property type="project" value="UniProtKB-KW"/>
</dbReference>
<evidence type="ECO:0000256" key="9">
    <source>
        <dbReference type="ARBA" id="ARBA00023128"/>
    </source>
</evidence>
<gene>
    <name evidence="12" type="ORF">CHC_T00003664001</name>
</gene>
<keyword evidence="6 10" id="KW-0862">Zinc</keyword>